<evidence type="ECO:0000313" key="1">
    <source>
        <dbReference type="EMBL" id="NYI08092.1"/>
    </source>
</evidence>
<proteinExistence type="predicted"/>
<dbReference type="AlphaFoldDB" id="A0A853ACK7"/>
<dbReference type="EMBL" id="JACBZD010000002">
    <property type="protein sequence ID" value="NYI08092.1"/>
    <property type="molecule type" value="Genomic_DNA"/>
</dbReference>
<name>A0A853ACK7_9ACTN</name>
<keyword evidence="2" id="KW-1185">Reference proteome</keyword>
<organism evidence="1 2">
    <name type="scientific">Allostreptomyces psammosilenae</name>
    <dbReference type="NCBI Taxonomy" id="1892865"/>
    <lineage>
        <taxon>Bacteria</taxon>
        <taxon>Bacillati</taxon>
        <taxon>Actinomycetota</taxon>
        <taxon>Actinomycetes</taxon>
        <taxon>Kitasatosporales</taxon>
        <taxon>Streptomycetaceae</taxon>
        <taxon>Allostreptomyces</taxon>
    </lineage>
</organism>
<sequence>MFAACTTRGASIQLDAPLVSDTSLAQVTRAVRSFQDDGSLPSTVYLIFIDGSDQSVLARWRLDGKGFWGPVRPPELALGGLSLAS</sequence>
<protein>
    <submittedName>
        <fullName evidence="1">Uncharacterized protein</fullName>
    </submittedName>
</protein>
<evidence type="ECO:0000313" key="2">
    <source>
        <dbReference type="Proteomes" id="UP000567795"/>
    </source>
</evidence>
<reference evidence="1 2" key="1">
    <citation type="submission" date="2020-07" db="EMBL/GenBank/DDBJ databases">
        <title>Sequencing the genomes of 1000 actinobacteria strains.</title>
        <authorList>
            <person name="Klenk H.-P."/>
        </authorList>
    </citation>
    <scope>NUCLEOTIDE SEQUENCE [LARGE SCALE GENOMIC DNA]</scope>
    <source>
        <strain evidence="1 2">DSM 42178</strain>
    </source>
</reference>
<gene>
    <name evidence="1" type="ORF">FHU37_005121</name>
</gene>
<dbReference type="Proteomes" id="UP000567795">
    <property type="component" value="Unassembled WGS sequence"/>
</dbReference>
<dbReference type="RefSeq" id="WP_179816978.1">
    <property type="nucleotide sequence ID" value="NZ_JACBZD010000002.1"/>
</dbReference>
<accession>A0A853ACK7</accession>
<comment type="caution">
    <text evidence="1">The sequence shown here is derived from an EMBL/GenBank/DDBJ whole genome shotgun (WGS) entry which is preliminary data.</text>
</comment>